<dbReference type="GO" id="GO:0006420">
    <property type="term" value="P:arginyl-tRNA aminoacylation"/>
    <property type="evidence" value="ECO:0007669"/>
    <property type="project" value="InterPro"/>
</dbReference>
<comment type="caution">
    <text evidence="2">The sequence shown here is derived from an EMBL/GenBank/DDBJ whole genome shotgun (WGS) entry which is preliminary data.</text>
</comment>
<dbReference type="InterPro" id="IPR035684">
    <property type="entry name" value="ArgRS_core"/>
</dbReference>
<name>A0A645EDQ3_9ZZZZ</name>
<sequence length="176" mass="19483">MLETSDTYHGTERTCYGLADKVINVIDIRQKYLQDVLRVSLNKLGFTKEANNSVHFGYEVVALSAAAAKELGVTVDEADEKGIYAMAGRKGIGVKADDLVDRVIAKATEEVAKRHPEHTAEENTALGEQIAIAAIRYYMIRYNMNSLIVFDFAEALNMQGNTGPYCSMHMPEPTTF</sequence>
<dbReference type="InterPro" id="IPR014729">
    <property type="entry name" value="Rossmann-like_a/b/a_fold"/>
</dbReference>
<proteinExistence type="predicted"/>
<dbReference type="AlphaFoldDB" id="A0A645EDQ3"/>
<dbReference type="InterPro" id="IPR001278">
    <property type="entry name" value="Arg-tRNA-ligase"/>
</dbReference>
<dbReference type="GO" id="GO:0005524">
    <property type="term" value="F:ATP binding"/>
    <property type="evidence" value="ECO:0007669"/>
    <property type="project" value="InterPro"/>
</dbReference>
<dbReference type="PANTHER" id="PTHR11956">
    <property type="entry name" value="ARGINYL-TRNA SYNTHETASE"/>
    <property type="match status" value="1"/>
</dbReference>
<evidence type="ECO:0000259" key="1">
    <source>
        <dbReference type="Pfam" id="PF00750"/>
    </source>
</evidence>
<evidence type="ECO:0000313" key="2">
    <source>
        <dbReference type="EMBL" id="MPM99258.1"/>
    </source>
</evidence>
<protein>
    <submittedName>
        <fullName evidence="2">Arginine--tRNA ligase</fullName>
        <ecNumber evidence="2">6.1.1.19</ecNumber>
    </submittedName>
</protein>
<dbReference type="EMBL" id="VSSQ01045361">
    <property type="protein sequence ID" value="MPM99258.1"/>
    <property type="molecule type" value="Genomic_DNA"/>
</dbReference>
<dbReference type="Gene3D" id="3.40.50.620">
    <property type="entry name" value="HUPs"/>
    <property type="match status" value="1"/>
</dbReference>
<accession>A0A645EDQ3</accession>
<gene>
    <name evidence="2" type="primary">argS_46</name>
    <name evidence="2" type="ORF">SDC9_146449</name>
</gene>
<dbReference type="PANTHER" id="PTHR11956:SF5">
    <property type="entry name" value="ARGININE--TRNA LIGASE, CYTOPLASMIC"/>
    <property type="match status" value="1"/>
</dbReference>
<keyword evidence="2" id="KW-0436">Ligase</keyword>
<dbReference type="Pfam" id="PF00750">
    <property type="entry name" value="tRNA-synt_1d"/>
    <property type="match status" value="1"/>
</dbReference>
<dbReference type="GO" id="GO:0004814">
    <property type="term" value="F:arginine-tRNA ligase activity"/>
    <property type="evidence" value="ECO:0007669"/>
    <property type="project" value="UniProtKB-EC"/>
</dbReference>
<reference evidence="2" key="1">
    <citation type="submission" date="2019-08" db="EMBL/GenBank/DDBJ databases">
        <authorList>
            <person name="Kucharzyk K."/>
            <person name="Murdoch R.W."/>
            <person name="Higgins S."/>
            <person name="Loffler F."/>
        </authorList>
    </citation>
    <scope>NUCLEOTIDE SEQUENCE</scope>
</reference>
<dbReference type="EC" id="6.1.1.19" evidence="2"/>
<dbReference type="SUPFAM" id="SSF52374">
    <property type="entry name" value="Nucleotidylyl transferase"/>
    <property type="match status" value="1"/>
</dbReference>
<feature type="domain" description="Arginyl-tRNA synthetase catalytic core" evidence="1">
    <location>
        <begin position="4"/>
        <end position="152"/>
    </location>
</feature>
<organism evidence="2">
    <name type="scientific">bioreactor metagenome</name>
    <dbReference type="NCBI Taxonomy" id="1076179"/>
    <lineage>
        <taxon>unclassified sequences</taxon>
        <taxon>metagenomes</taxon>
        <taxon>ecological metagenomes</taxon>
    </lineage>
</organism>